<evidence type="ECO:0000256" key="2">
    <source>
        <dbReference type="ARBA" id="ARBA00022741"/>
    </source>
</evidence>
<evidence type="ECO:0000313" key="6">
    <source>
        <dbReference type="Proteomes" id="UP000229600"/>
    </source>
</evidence>
<dbReference type="Gene3D" id="3.40.50.261">
    <property type="entry name" value="Succinyl-CoA synthetase domains"/>
    <property type="match status" value="2"/>
</dbReference>
<dbReference type="Gene3D" id="3.40.50.720">
    <property type="entry name" value="NAD(P)-binding Rossmann-like Domain"/>
    <property type="match status" value="1"/>
</dbReference>
<evidence type="ECO:0000313" key="5">
    <source>
        <dbReference type="EMBL" id="PIR03605.1"/>
    </source>
</evidence>
<proteinExistence type="predicted"/>
<dbReference type="Proteomes" id="UP000229600">
    <property type="component" value="Unassembled WGS sequence"/>
</dbReference>
<accession>A0A2H0N665</accession>
<dbReference type="Gene3D" id="3.30.1490.20">
    <property type="entry name" value="ATP-grasp fold, A domain"/>
    <property type="match status" value="1"/>
</dbReference>
<dbReference type="Pfam" id="PF13607">
    <property type="entry name" value="Succ_CoA_lig"/>
    <property type="match status" value="2"/>
</dbReference>
<protein>
    <recommendedName>
        <fullName evidence="4">CoA-binding domain-containing protein</fullName>
    </recommendedName>
</protein>
<reference evidence="5 6" key="1">
    <citation type="submission" date="2017-09" db="EMBL/GenBank/DDBJ databases">
        <title>Depth-based differentiation of microbial function through sediment-hosted aquifers and enrichment of novel symbionts in the deep terrestrial subsurface.</title>
        <authorList>
            <person name="Probst A.J."/>
            <person name="Ladd B."/>
            <person name="Jarett J.K."/>
            <person name="Geller-Mcgrath D.E."/>
            <person name="Sieber C.M."/>
            <person name="Emerson J.B."/>
            <person name="Anantharaman K."/>
            <person name="Thomas B.C."/>
            <person name="Malmstrom R."/>
            <person name="Stieglmeier M."/>
            <person name="Klingl A."/>
            <person name="Woyke T."/>
            <person name="Ryan C.M."/>
            <person name="Banfield J.F."/>
        </authorList>
    </citation>
    <scope>NUCLEOTIDE SEQUENCE [LARGE SCALE GENOMIC DNA]</scope>
    <source>
        <strain evidence="5">CG11_big_fil_rev_8_21_14_0_20_39_34</strain>
    </source>
</reference>
<dbReference type="GO" id="GO:0043758">
    <property type="term" value="F:acetate-CoA ligase (ADP-forming) activity"/>
    <property type="evidence" value="ECO:0007669"/>
    <property type="project" value="InterPro"/>
</dbReference>
<dbReference type="InterPro" id="IPR043938">
    <property type="entry name" value="Ligase_CoA_dom"/>
</dbReference>
<keyword evidence="1" id="KW-0436">Ligase</keyword>
<gene>
    <name evidence="5" type="ORF">COV59_05450</name>
</gene>
<dbReference type="SUPFAM" id="SSF52210">
    <property type="entry name" value="Succinyl-CoA synthetase domains"/>
    <property type="match status" value="2"/>
</dbReference>
<keyword evidence="2" id="KW-0547">Nucleotide-binding</keyword>
<dbReference type="Pfam" id="PF13549">
    <property type="entry name" value="ATP-grasp_5"/>
    <property type="match status" value="1"/>
</dbReference>
<dbReference type="EMBL" id="PCWN01000011">
    <property type="protein sequence ID" value="PIR03605.1"/>
    <property type="molecule type" value="Genomic_DNA"/>
</dbReference>
<dbReference type="SUPFAM" id="SSF56059">
    <property type="entry name" value="Glutathione synthetase ATP-binding domain-like"/>
    <property type="match status" value="1"/>
</dbReference>
<dbReference type="Pfam" id="PF13380">
    <property type="entry name" value="CoA_binding_2"/>
    <property type="match status" value="1"/>
</dbReference>
<evidence type="ECO:0000256" key="3">
    <source>
        <dbReference type="ARBA" id="ARBA00022840"/>
    </source>
</evidence>
<dbReference type="PANTHER" id="PTHR43334">
    <property type="entry name" value="ACETATE--COA LIGASE [ADP-FORMING]"/>
    <property type="match status" value="1"/>
</dbReference>
<dbReference type="SMART" id="SM00881">
    <property type="entry name" value="CoA_binding"/>
    <property type="match status" value="1"/>
</dbReference>
<dbReference type="InterPro" id="IPR016102">
    <property type="entry name" value="Succinyl-CoA_synth-like"/>
</dbReference>
<dbReference type="InterPro" id="IPR051538">
    <property type="entry name" value="Acyl-CoA_Synth/Transferase"/>
</dbReference>
<sequence>MNSQKCLSNKNIKSFFAPESIAIIGASRKKGKLGNIVLRNLLSFGYKGKIFVVNPRAREIEGVTSFQSCSDLPQIPDLVIISLPATTVPTVLKQVAEKGTKNVVILSAGFSEIGKSGAALEKKIRDISDRYKLHILGPNCLGFLDTENNINATFSLVEKEKGNMRFLSQSGAIASSLFDYAADAGIGFSQFVTLGNKTILNENDFLSFWADEKKTRDQRKKNHQNGFSDVFPVGMYLESISHGEAFVDIVSNISQEDPVFVLKPGQSHAAQKAMLSHTGSLAGEDKIFGAALSASGALRAYTTEDLFDYMRAFSWEKVPQGPRVAILSNAGGPAVISADAVQEAGLELANFSQSVEKKLYKYLPREASVHNPIDILGDALSDRYAKSLELLLKQKNVDAVVVILTPQVMTEIQNTARAIVKLSKIYKKTILCSFMGGSLIHAGEVVLHKHRIPSFRFPERAISVLGKMWSWQMEKKRIQGAQHTLPPKNIDKTHLKWIHDHIESHRGNTFSSIDANDMLSYSGIDVPKSGRVDNFVEVEKFLTHAKFPLVLKISSEELLHKKDIGGVITGIDNVGQLKESFAILKERLKNLSFSNAHIQVQEEIKGGVEVMVGAKRDPNFGTVLLLGAGGTYTELMGEHLVLFPQCGLKEIKRQFENLKIGKLLLGMRGEKSYAIESLYEIVLRLIELMNTFTTLEEIEINPVIVTHQSAWAVDGKLKIIEHTF</sequence>
<keyword evidence="3" id="KW-0067">ATP-binding</keyword>
<name>A0A2H0N665_9BACT</name>
<dbReference type="PANTHER" id="PTHR43334:SF1">
    <property type="entry name" value="3-HYDROXYPROPIONATE--COA LIGASE [ADP-FORMING]"/>
    <property type="match status" value="1"/>
</dbReference>
<dbReference type="SUPFAM" id="SSF51735">
    <property type="entry name" value="NAD(P)-binding Rossmann-fold domains"/>
    <property type="match status" value="1"/>
</dbReference>
<evidence type="ECO:0000259" key="4">
    <source>
        <dbReference type="SMART" id="SM00881"/>
    </source>
</evidence>
<dbReference type="InterPro" id="IPR013815">
    <property type="entry name" value="ATP_grasp_subdomain_1"/>
</dbReference>
<dbReference type="Pfam" id="PF19045">
    <property type="entry name" value="Ligase_CoA_2"/>
    <property type="match status" value="1"/>
</dbReference>
<dbReference type="Gene3D" id="3.30.470.20">
    <property type="entry name" value="ATP-grasp fold, B domain"/>
    <property type="match status" value="1"/>
</dbReference>
<organism evidence="5 6">
    <name type="scientific">Candidatus Magasanikbacteria bacterium CG11_big_fil_rev_8_21_14_0_20_39_34</name>
    <dbReference type="NCBI Taxonomy" id="1974653"/>
    <lineage>
        <taxon>Bacteria</taxon>
        <taxon>Candidatus Magasanikiibacteriota</taxon>
    </lineage>
</organism>
<dbReference type="AlphaFoldDB" id="A0A2H0N665"/>
<dbReference type="GO" id="GO:0005524">
    <property type="term" value="F:ATP binding"/>
    <property type="evidence" value="ECO:0007669"/>
    <property type="project" value="UniProtKB-KW"/>
</dbReference>
<evidence type="ECO:0000256" key="1">
    <source>
        <dbReference type="ARBA" id="ARBA00022598"/>
    </source>
</evidence>
<comment type="caution">
    <text evidence="5">The sequence shown here is derived from an EMBL/GenBank/DDBJ whole genome shotgun (WGS) entry which is preliminary data.</text>
</comment>
<dbReference type="InterPro" id="IPR003781">
    <property type="entry name" value="CoA-bd"/>
</dbReference>
<dbReference type="InterPro" id="IPR036291">
    <property type="entry name" value="NAD(P)-bd_dom_sf"/>
</dbReference>
<dbReference type="InterPro" id="IPR032875">
    <property type="entry name" value="Succ_CoA_lig_flav_dom"/>
</dbReference>
<feature type="domain" description="CoA-binding" evidence="4">
    <location>
        <begin position="15"/>
        <end position="110"/>
    </location>
</feature>